<dbReference type="PANTHER" id="PTHR40021:SF1">
    <property type="entry name" value="DEFECT AT LOW TEMPERATURE PROTEIN 1"/>
    <property type="match status" value="1"/>
</dbReference>
<comment type="function">
    <text evidence="1 7">Required for growth under high-pressure and low-temperature conditions.</text>
</comment>
<keyword evidence="4 7" id="KW-0812">Transmembrane</keyword>
<dbReference type="AlphaFoldDB" id="A0AAD4GJL5"/>
<sequence>MYRSYSRVLFWILEACYAVIILIVACLLAVSCFALLQQAVRTAPHGWNNNWDTVTIGATYCLVLLLSIAFCINRRIAVRRRLQRISKTHSGINRHDLPQPVHEYISQEFARSCLISYECQPRDTTHPGWGKPGTEHGGTRFRRSLLDTIADIDARAHLVIPNLPPLKPHCRMIHHFRFVLPLLPKDEEGLTPLHYYDSAIQLARTSTGEPTEDEFTLGLRAADEIRRILNDCRIEMLEESRTQLSVSVQTTVKP</sequence>
<dbReference type="InterPro" id="IPR038869">
    <property type="entry name" value="DLT1"/>
</dbReference>
<reference evidence="8" key="2">
    <citation type="journal article" date="2020" name="Nat. Commun.">
        <title>Large-scale genome sequencing of mycorrhizal fungi provides insights into the early evolution of symbiotic traits.</title>
        <authorList>
            <person name="Miyauchi S."/>
            <person name="Kiss E."/>
            <person name="Kuo A."/>
            <person name="Drula E."/>
            <person name="Kohler A."/>
            <person name="Sanchez-Garcia M."/>
            <person name="Morin E."/>
            <person name="Andreopoulos B."/>
            <person name="Barry K.W."/>
            <person name="Bonito G."/>
            <person name="Buee M."/>
            <person name="Carver A."/>
            <person name="Chen C."/>
            <person name="Cichocki N."/>
            <person name="Clum A."/>
            <person name="Culley D."/>
            <person name="Crous P.W."/>
            <person name="Fauchery L."/>
            <person name="Girlanda M."/>
            <person name="Hayes R.D."/>
            <person name="Keri Z."/>
            <person name="LaButti K."/>
            <person name="Lipzen A."/>
            <person name="Lombard V."/>
            <person name="Magnuson J."/>
            <person name="Maillard F."/>
            <person name="Murat C."/>
            <person name="Nolan M."/>
            <person name="Ohm R.A."/>
            <person name="Pangilinan J."/>
            <person name="Pereira M.F."/>
            <person name="Perotto S."/>
            <person name="Peter M."/>
            <person name="Pfister S."/>
            <person name="Riley R."/>
            <person name="Sitrit Y."/>
            <person name="Stielow J.B."/>
            <person name="Szollosi G."/>
            <person name="Zifcakova L."/>
            <person name="Stursova M."/>
            <person name="Spatafora J.W."/>
            <person name="Tedersoo L."/>
            <person name="Vaario L.M."/>
            <person name="Yamada A."/>
            <person name="Yan M."/>
            <person name="Wang P."/>
            <person name="Xu J."/>
            <person name="Bruns T."/>
            <person name="Baldrian P."/>
            <person name="Vilgalys R."/>
            <person name="Dunand C."/>
            <person name="Henrissat B."/>
            <person name="Grigoriev I.V."/>
            <person name="Hibbett D."/>
            <person name="Nagy L.G."/>
            <person name="Martin F.M."/>
        </authorList>
    </citation>
    <scope>NUCLEOTIDE SEQUENCE</scope>
    <source>
        <strain evidence="8">BED1</strain>
    </source>
</reference>
<keyword evidence="9" id="KW-1185">Reference proteome</keyword>
<name>A0AAD4GJL5_BOLED</name>
<evidence type="ECO:0000256" key="4">
    <source>
        <dbReference type="ARBA" id="ARBA00022692"/>
    </source>
</evidence>
<gene>
    <name evidence="7" type="primary">DLT1</name>
    <name evidence="8" type="ORF">L210DRAFT_3610640</name>
</gene>
<dbReference type="EMBL" id="WHUW01000005">
    <property type="protein sequence ID" value="KAF8446115.1"/>
    <property type="molecule type" value="Genomic_DNA"/>
</dbReference>
<evidence type="ECO:0000313" key="8">
    <source>
        <dbReference type="EMBL" id="KAF8446115.1"/>
    </source>
</evidence>
<evidence type="ECO:0000256" key="2">
    <source>
        <dbReference type="ARBA" id="ARBA00005550"/>
    </source>
</evidence>
<comment type="similarity">
    <text evidence="2 7">Belongs to the DLT1 family.</text>
</comment>
<dbReference type="GO" id="GO:0016020">
    <property type="term" value="C:membrane"/>
    <property type="evidence" value="ECO:0007669"/>
    <property type="project" value="UniProtKB-SubCell"/>
</dbReference>
<evidence type="ECO:0000256" key="3">
    <source>
        <dbReference type="ARBA" id="ARBA00021353"/>
    </source>
</evidence>
<evidence type="ECO:0000256" key="1">
    <source>
        <dbReference type="ARBA" id="ARBA00002489"/>
    </source>
</evidence>
<keyword evidence="5 7" id="KW-1133">Transmembrane helix</keyword>
<evidence type="ECO:0000256" key="7">
    <source>
        <dbReference type="RuleBase" id="RU367100"/>
    </source>
</evidence>
<feature type="transmembrane region" description="Helical" evidence="7">
    <location>
        <begin position="56"/>
        <end position="77"/>
    </location>
</feature>
<feature type="transmembrane region" description="Helical" evidence="7">
    <location>
        <begin position="12"/>
        <end position="36"/>
    </location>
</feature>
<dbReference type="PROSITE" id="PS51257">
    <property type="entry name" value="PROKAR_LIPOPROTEIN"/>
    <property type="match status" value="1"/>
</dbReference>
<proteinExistence type="inferred from homology"/>
<keyword evidence="6 7" id="KW-0472">Membrane</keyword>
<reference evidence="8" key="1">
    <citation type="submission" date="2019-10" db="EMBL/GenBank/DDBJ databases">
        <authorList>
            <consortium name="DOE Joint Genome Institute"/>
            <person name="Kuo A."/>
            <person name="Miyauchi S."/>
            <person name="Kiss E."/>
            <person name="Drula E."/>
            <person name="Kohler A."/>
            <person name="Sanchez-Garcia M."/>
            <person name="Andreopoulos B."/>
            <person name="Barry K.W."/>
            <person name="Bonito G."/>
            <person name="Buee M."/>
            <person name="Carver A."/>
            <person name="Chen C."/>
            <person name="Cichocki N."/>
            <person name="Clum A."/>
            <person name="Culley D."/>
            <person name="Crous P.W."/>
            <person name="Fauchery L."/>
            <person name="Girlanda M."/>
            <person name="Hayes R."/>
            <person name="Keri Z."/>
            <person name="LaButti K."/>
            <person name="Lipzen A."/>
            <person name="Lombard V."/>
            <person name="Magnuson J."/>
            <person name="Maillard F."/>
            <person name="Morin E."/>
            <person name="Murat C."/>
            <person name="Nolan M."/>
            <person name="Ohm R."/>
            <person name="Pangilinan J."/>
            <person name="Pereira M."/>
            <person name="Perotto S."/>
            <person name="Peter M."/>
            <person name="Riley R."/>
            <person name="Sitrit Y."/>
            <person name="Stielow B."/>
            <person name="Szollosi G."/>
            <person name="Zifcakova L."/>
            <person name="Stursova M."/>
            <person name="Spatafora J.W."/>
            <person name="Tedersoo L."/>
            <person name="Vaario L.-M."/>
            <person name="Yamada A."/>
            <person name="Yan M."/>
            <person name="Wang P."/>
            <person name="Xu J."/>
            <person name="Bruns T."/>
            <person name="Baldrian P."/>
            <person name="Vilgalys R."/>
            <person name="Henrissat B."/>
            <person name="Grigoriev I.V."/>
            <person name="Hibbett D."/>
            <person name="Nagy L.G."/>
            <person name="Martin F.M."/>
        </authorList>
    </citation>
    <scope>NUCLEOTIDE SEQUENCE</scope>
    <source>
        <strain evidence="8">BED1</strain>
    </source>
</reference>
<dbReference type="Proteomes" id="UP001194468">
    <property type="component" value="Unassembled WGS sequence"/>
</dbReference>
<comment type="caution">
    <text evidence="8">The sequence shown here is derived from an EMBL/GenBank/DDBJ whole genome shotgun (WGS) entry which is preliminary data.</text>
</comment>
<evidence type="ECO:0000256" key="6">
    <source>
        <dbReference type="ARBA" id="ARBA00023136"/>
    </source>
</evidence>
<accession>A0AAD4GJL5</accession>
<evidence type="ECO:0000256" key="5">
    <source>
        <dbReference type="ARBA" id="ARBA00022989"/>
    </source>
</evidence>
<comment type="subcellular location">
    <subcellularLocation>
        <location evidence="7">Membrane</location>
        <topology evidence="7">Multi-pass membrane protein</topology>
    </subcellularLocation>
</comment>
<protein>
    <recommendedName>
        <fullName evidence="3 7">Defect at low temperature protein 1</fullName>
    </recommendedName>
</protein>
<evidence type="ECO:0000313" key="9">
    <source>
        <dbReference type="Proteomes" id="UP001194468"/>
    </source>
</evidence>
<organism evidence="8 9">
    <name type="scientific">Boletus edulis BED1</name>
    <dbReference type="NCBI Taxonomy" id="1328754"/>
    <lineage>
        <taxon>Eukaryota</taxon>
        <taxon>Fungi</taxon>
        <taxon>Dikarya</taxon>
        <taxon>Basidiomycota</taxon>
        <taxon>Agaricomycotina</taxon>
        <taxon>Agaricomycetes</taxon>
        <taxon>Agaricomycetidae</taxon>
        <taxon>Boletales</taxon>
        <taxon>Boletineae</taxon>
        <taxon>Boletaceae</taxon>
        <taxon>Boletoideae</taxon>
        <taxon>Boletus</taxon>
    </lineage>
</organism>
<dbReference type="PANTHER" id="PTHR40021">
    <property type="entry name" value="DEFECT AT LOW TEMPERATURE PROTEIN 1"/>
    <property type="match status" value="1"/>
</dbReference>